<evidence type="ECO:0000313" key="12">
    <source>
        <dbReference type="EMBL" id="MEE6257722.1"/>
    </source>
</evidence>
<dbReference type="SUPFAM" id="SSF53955">
    <property type="entry name" value="Lysozyme-like"/>
    <property type="match status" value="1"/>
</dbReference>
<dbReference type="InterPro" id="IPR012338">
    <property type="entry name" value="Beta-lactam/transpept-like"/>
</dbReference>
<proteinExistence type="predicted"/>
<organism evidence="12 13">
    <name type="scientific">Plantactinospora sonchi</name>
    <dbReference type="NCBI Taxonomy" id="1544735"/>
    <lineage>
        <taxon>Bacteria</taxon>
        <taxon>Bacillati</taxon>
        <taxon>Actinomycetota</taxon>
        <taxon>Actinomycetes</taxon>
        <taxon>Micromonosporales</taxon>
        <taxon>Micromonosporaceae</taxon>
        <taxon>Plantactinospora</taxon>
    </lineage>
</organism>
<keyword evidence="2" id="KW-0645">Protease</keyword>
<dbReference type="InterPro" id="IPR036950">
    <property type="entry name" value="PBP_transglycosylase"/>
</dbReference>
<dbReference type="Pfam" id="PF00905">
    <property type="entry name" value="Transpeptidase"/>
    <property type="match status" value="1"/>
</dbReference>
<comment type="catalytic activity">
    <reaction evidence="8">
        <text>[GlcNAc-(1-&gt;4)-Mur2Ac(oyl-L-Ala-gamma-D-Glu-L-Lys-D-Ala-D-Ala)](n)-di-trans,octa-cis-undecaprenyl diphosphate + beta-D-GlcNAc-(1-&gt;4)-Mur2Ac(oyl-L-Ala-gamma-D-Glu-L-Lys-D-Ala-D-Ala)-di-trans,octa-cis-undecaprenyl diphosphate = [GlcNAc-(1-&gt;4)-Mur2Ac(oyl-L-Ala-gamma-D-Glu-L-Lys-D-Ala-D-Ala)](n+1)-di-trans,octa-cis-undecaprenyl diphosphate + di-trans,octa-cis-undecaprenyl diphosphate + H(+)</text>
        <dbReference type="Rhea" id="RHEA:23708"/>
        <dbReference type="Rhea" id="RHEA-COMP:9602"/>
        <dbReference type="Rhea" id="RHEA-COMP:9603"/>
        <dbReference type="ChEBI" id="CHEBI:15378"/>
        <dbReference type="ChEBI" id="CHEBI:58405"/>
        <dbReference type="ChEBI" id="CHEBI:60033"/>
        <dbReference type="ChEBI" id="CHEBI:78435"/>
        <dbReference type="EC" id="2.4.99.28"/>
    </reaction>
</comment>
<keyword evidence="1" id="KW-0121">Carboxypeptidase</keyword>
<evidence type="ECO:0000313" key="13">
    <source>
        <dbReference type="Proteomes" id="UP001332243"/>
    </source>
</evidence>
<dbReference type="Gene3D" id="1.10.3810.10">
    <property type="entry name" value="Biosynthetic peptidoglycan transglycosylase-like"/>
    <property type="match status" value="1"/>
</dbReference>
<gene>
    <name evidence="12" type="ORF">V1633_04350</name>
</gene>
<evidence type="ECO:0000256" key="6">
    <source>
        <dbReference type="ARBA" id="ARBA00023268"/>
    </source>
</evidence>
<dbReference type="Proteomes" id="UP001332243">
    <property type="component" value="Unassembled WGS sequence"/>
</dbReference>
<sequence>MLRLRLNQLWTLTLAGVLAGTILAAALLPVYAVAAVGLKSVGARYEDLPQDLRVPPTAQRSYLYANDGRTLITSFYDENRTNVPLDQVAPVMRQAIVAAEDARFHEHGGVDLRGVIRALVANRAGGEVRQGASTLTMQYVRNVLKSDPNLTPEQRAEAVATNAGRKIQEMRYALALERRLSKDEILSRYLNIAYFGAGAYGIAAASQRYFSKPASRLTLPEAALLAGLVRSPETDTPIGGDTDAALTRRGYVLAQLAETGVITADTATRTQAAPLGLRPGAEPNDCAGIPDDHSDWGFFCDYFRQWWNANPAFGTTVEERRQNLRRGGYKITASLDLTVQAAAMTQTLQVYDRDNRRAMPMAVVQPGTGRILAFAVNRNYRLDPNPPGQGNYPNTVNQLIAGGGDIVGYQAGSTFKIFTLLAALEAGIPLRAGYVAPGRLVTDYPVDGPSSCGGYWCPANANPAWMNGYHTMWTAFGRSVNTYFVALAGRIGVDRAVRMAERLGIVFRAESDARLATYGTDKWGAFTLGVSATTPLDLANAYATLAAEGTYCKPLPVAAILDPTGRPLPVSKPSCGKMLSPEIARAATDAARCPVGNPSAYGQCNGGSAPEVTRILGDQPVAGKTGSAEGYATETFVAFTPQLAAAAIAANPDDPGDAVGQAVQRQVIAAVAHTMAFALRDQPRRPFTAPGREIALGTSADDLAPPPGAGPAVPPGAVPPVPVPPPNPTVPPPAGGAPVPPVPVPTAPRPTVTVPRPVVPRPTVVVPRPVAPRPTAVVPRPLAPAPTAVVPPPAPPPSAVARP</sequence>
<evidence type="ECO:0000259" key="11">
    <source>
        <dbReference type="Pfam" id="PF00912"/>
    </source>
</evidence>
<evidence type="ECO:0000256" key="4">
    <source>
        <dbReference type="ARBA" id="ARBA00022679"/>
    </source>
</evidence>
<dbReference type="EC" id="2.4.-.-" evidence="12"/>
<dbReference type="InterPro" id="IPR050396">
    <property type="entry name" value="Glycosyltr_51/Transpeptidase"/>
</dbReference>
<dbReference type="PANTHER" id="PTHR32282:SF33">
    <property type="entry name" value="PEPTIDOGLYCAN GLYCOSYLTRANSFERASE"/>
    <property type="match status" value="1"/>
</dbReference>
<protein>
    <submittedName>
        <fullName evidence="12">Transglycosylase domain-containing protein</fullName>
        <ecNumber evidence="12">2.4.-.-</ecNumber>
    </submittedName>
</protein>
<evidence type="ECO:0000256" key="1">
    <source>
        <dbReference type="ARBA" id="ARBA00022645"/>
    </source>
</evidence>
<feature type="domain" description="Glycosyl transferase family 51" evidence="11">
    <location>
        <begin position="71"/>
        <end position="256"/>
    </location>
</feature>
<keyword evidence="3 12" id="KW-0328">Glycosyltransferase</keyword>
<feature type="compositionally biased region" description="Pro residues" evidence="9">
    <location>
        <begin position="781"/>
        <end position="803"/>
    </location>
</feature>
<dbReference type="SUPFAM" id="SSF56601">
    <property type="entry name" value="beta-lactamase/transpeptidase-like"/>
    <property type="match status" value="1"/>
</dbReference>
<dbReference type="PANTHER" id="PTHR32282">
    <property type="entry name" value="BINDING PROTEIN TRANSPEPTIDASE, PUTATIVE-RELATED"/>
    <property type="match status" value="1"/>
</dbReference>
<evidence type="ECO:0000256" key="7">
    <source>
        <dbReference type="ARBA" id="ARBA00034000"/>
    </source>
</evidence>
<feature type="compositionally biased region" description="Pro residues" evidence="9">
    <location>
        <begin position="704"/>
        <end position="748"/>
    </location>
</feature>
<keyword evidence="6" id="KW-0511">Multifunctional enzyme</keyword>
<dbReference type="GO" id="GO:0016757">
    <property type="term" value="F:glycosyltransferase activity"/>
    <property type="evidence" value="ECO:0007669"/>
    <property type="project" value="UniProtKB-KW"/>
</dbReference>
<dbReference type="InterPro" id="IPR023346">
    <property type="entry name" value="Lysozyme-like_dom_sf"/>
</dbReference>
<dbReference type="Gene3D" id="3.40.710.10">
    <property type="entry name" value="DD-peptidase/beta-lactamase superfamily"/>
    <property type="match status" value="1"/>
</dbReference>
<dbReference type="Pfam" id="PF00912">
    <property type="entry name" value="Transgly"/>
    <property type="match status" value="1"/>
</dbReference>
<accession>A0ABU7RMJ9</accession>
<comment type="catalytic activity">
    <reaction evidence="7">
        <text>Preferential cleavage: (Ac)2-L-Lys-D-Ala-|-D-Ala. Also transpeptidation of peptidyl-alanyl moieties that are N-acyl substituents of D-alanine.</text>
        <dbReference type="EC" id="3.4.16.4"/>
    </reaction>
</comment>
<keyword evidence="4 12" id="KW-0808">Transferase</keyword>
<name>A0ABU7RMJ9_9ACTN</name>
<dbReference type="RefSeq" id="WP_331212840.1">
    <property type="nucleotide sequence ID" value="NZ_JAZGQK010000003.1"/>
</dbReference>
<evidence type="ECO:0000256" key="5">
    <source>
        <dbReference type="ARBA" id="ARBA00022801"/>
    </source>
</evidence>
<comment type="caution">
    <text evidence="12">The sequence shown here is derived from an EMBL/GenBank/DDBJ whole genome shotgun (WGS) entry which is preliminary data.</text>
</comment>
<reference evidence="12 13" key="1">
    <citation type="submission" date="2024-01" db="EMBL/GenBank/DDBJ databases">
        <title>Genome insights into Plantactinospora sonchi sp. nov.</title>
        <authorList>
            <person name="Wang L."/>
        </authorList>
    </citation>
    <scope>NUCLEOTIDE SEQUENCE [LARGE SCALE GENOMIC DNA]</scope>
    <source>
        <strain evidence="12 13">NEAU-QY2</strain>
    </source>
</reference>
<dbReference type="EMBL" id="JAZGQK010000003">
    <property type="protein sequence ID" value="MEE6257722.1"/>
    <property type="molecule type" value="Genomic_DNA"/>
</dbReference>
<evidence type="ECO:0000256" key="3">
    <source>
        <dbReference type="ARBA" id="ARBA00022676"/>
    </source>
</evidence>
<evidence type="ECO:0000259" key="10">
    <source>
        <dbReference type="Pfam" id="PF00905"/>
    </source>
</evidence>
<feature type="compositionally biased region" description="Low complexity" evidence="9">
    <location>
        <begin position="749"/>
        <end position="780"/>
    </location>
</feature>
<feature type="region of interest" description="Disordered" evidence="9">
    <location>
        <begin position="697"/>
        <end position="803"/>
    </location>
</feature>
<keyword evidence="5" id="KW-0378">Hydrolase</keyword>
<evidence type="ECO:0000256" key="2">
    <source>
        <dbReference type="ARBA" id="ARBA00022670"/>
    </source>
</evidence>
<feature type="domain" description="Penicillin-binding protein transpeptidase" evidence="10">
    <location>
        <begin position="363"/>
        <end position="669"/>
    </location>
</feature>
<dbReference type="InterPro" id="IPR001460">
    <property type="entry name" value="PCN-bd_Tpept"/>
</dbReference>
<keyword evidence="13" id="KW-1185">Reference proteome</keyword>
<evidence type="ECO:0000256" key="9">
    <source>
        <dbReference type="SAM" id="MobiDB-lite"/>
    </source>
</evidence>
<evidence type="ECO:0000256" key="8">
    <source>
        <dbReference type="ARBA" id="ARBA00049902"/>
    </source>
</evidence>
<dbReference type="InterPro" id="IPR001264">
    <property type="entry name" value="Glyco_trans_51"/>
</dbReference>